<dbReference type="Pfam" id="PF09990">
    <property type="entry name" value="DUF2231"/>
    <property type="match status" value="1"/>
</dbReference>
<keyword evidence="6" id="KW-0472">Membrane</keyword>
<dbReference type="InterPro" id="IPR017941">
    <property type="entry name" value="Rieske_2Fe-2S"/>
</dbReference>
<dbReference type="GO" id="GO:0016705">
    <property type="term" value="F:oxidoreductase activity, acting on paired donors, with incorporation or reduction of molecular oxygen"/>
    <property type="evidence" value="ECO:0007669"/>
    <property type="project" value="UniProtKB-ARBA"/>
</dbReference>
<name>A0A852U2E8_9ACTN</name>
<dbReference type="InterPro" id="IPR036922">
    <property type="entry name" value="Rieske_2Fe-2S_sf"/>
</dbReference>
<evidence type="ECO:0000256" key="1">
    <source>
        <dbReference type="ARBA" id="ARBA00022714"/>
    </source>
</evidence>
<feature type="transmembrane region" description="Helical" evidence="6">
    <location>
        <begin position="140"/>
        <end position="161"/>
    </location>
</feature>
<dbReference type="PANTHER" id="PTHR21496">
    <property type="entry name" value="FERREDOXIN-RELATED"/>
    <property type="match status" value="1"/>
</dbReference>
<evidence type="ECO:0000313" key="9">
    <source>
        <dbReference type="Proteomes" id="UP000589036"/>
    </source>
</evidence>
<dbReference type="InterPro" id="IPR019251">
    <property type="entry name" value="DUF2231_TM"/>
</dbReference>
<sequence length="311" mass="32765">MRLGERIHRIERAKGLDRVAGAMKRVVDAVPEGRFRDVLHGVQLGHPMHPLMVQVPIGAWLSAAVLDCFPGTERSARRLVNTGIIAAVPAMAAGAADWSRQHERHQRVGVVHAAANNVALMLYGASSMARSRGRHGWGKALGAAGLGAVGVGGMLGAHIAYHLAGGANRADYVTDRMPSEWHDIGMLTEFPEETPMHGVLGDTPLVIVRSGGEVHVMAEICSHMSGPLSKGEVSDDCITCPWHGSTFRLADGGVVSGPATASQPVLETRVRDGVVSVRRPESGALVPPPRSEAAGAGSEQEKQPTTGRARG</sequence>
<comment type="caution">
    <text evidence="8">The sequence shown here is derived from an EMBL/GenBank/DDBJ whole genome shotgun (WGS) entry which is preliminary data.</text>
</comment>
<dbReference type="Gene3D" id="2.102.10.10">
    <property type="entry name" value="Rieske [2Fe-2S] iron-sulphur domain"/>
    <property type="match status" value="1"/>
</dbReference>
<keyword evidence="6" id="KW-1133">Transmembrane helix</keyword>
<accession>A0A852U2E8</accession>
<dbReference type="GO" id="GO:0004497">
    <property type="term" value="F:monooxygenase activity"/>
    <property type="evidence" value="ECO:0007669"/>
    <property type="project" value="UniProtKB-ARBA"/>
</dbReference>
<keyword evidence="9" id="KW-1185">Reference proteome</keyword>
<reference evidence="8 9" key="1">
    <citation type="submission" date="2020-07" db="EMBL/GenBank/DDBJ databases">
        <title>Sequencing the genomes of 1000 actinobacteria strains.</title>
        <authorList>
            <person name="Klenk H.-P."/>
        </authorList>
    </citation>
    <scope>NUCLEOTIDE SEQUENCE [LARGE SCALE GENOMIC DNA]</scope>
    <source>
        <strain evidence="8 9">CXB654</strain>
    </source>
</reference>
<keyword evidence="3" id="KW-0408">Iron</keyword>
<evidence type="ECO:0000256" key="5">
    <source>
        <dbReference type="SAM" id="MobiDB-lite"/>
    </source>
</evidence>
<dbReference type="CDD" id="cd03467">
    <property type="entry name" value="Rieske"/>
    <property type="match status" value="1"/>
</dbReference>
<feature type="region of interest" description="Disordered" evidence="5">
    <location>
        <begin position="276"/>
        <end position="311"/>
    </location>
</feature>
<dbReference type="Proteomes" id="UP000589036">
    <property type="component" value="Unassembled WGS sequence"/>
</dbReference>
<evidence type="ECO:0000259" key="7">
    <source>
        <dbReference type="PROSITE" id="PS51296"/>
    </source>
</evidence>
<keyword evidence="4" id="KW-0411">Iron-sulfur</keyword>
<organism evidence="8 9">
    <name type="scientific">Spinactinospora alkalitolerans</name>
    <dbReference type="NCBI Taxonomy" id="687207"/>
    <lineage>
        <taxon>Bacteria</taxon>
        <taxon>Bacillati</taxon>
        <taxon>Actinomycetota</taxon>
        <taxon>Actinomycetes</taxon>
        <taxon>Streptosporangiales</taxon>
        <taxon>Nocardiopsidaceae</taxon>
        <taxon>Spinactinospora</taxon>
    </lineage>
</organism>
<dbReference type="PANTHER" id="PTHR21496:SF23">
    <property type="entry name" value="3-PHENYLPROPIONATE_CINNAMIC ACID DIOXYGENASE FERREDOXIN SUBUNIT"/>
    <property type="match status" value="1"/>
</dbReference>
<evidence type="ECO:0000256" key="2">
    <source>
        <dbReference type="ARBA" id="ARBA00022723"/>
    </source>
</evidence>
<dbReference type="AlphaFoldDB" id="A0A852U2E8"/>
<dbReference type="GO" id="GO:0046872">
    <property type="term" value="F:metal ion binding"/>
    <property type="evidence" value="ECO:0007669"/>
    <property type="project" value="UniProtKB-KW"/>
</dbReference>
<dbReference type="EMBL" id="JACCCC010000001">
    <property type="protein sequence ID" value="NYE50398.1"/>
    <property type="molecule type" value="Genomic_DNA"/>
</dbReference>
<dbReference type="RefSeq" id="WP_179645884.1">
    <property type="nucleotide sequence ID" value="NZ_BAAAYY010000014.1"/>
</dbReference>
<keyword evidence="1" id="KW-0001">2Fe-2S</keyword>
<proteinExistence type="predicted"/>
<feature type="domain" description="Rieske" evidence="7">
    <location>
        <begin position="181"/>
        <end position="277"/>
    </location>
</feature>
<dbReference type="Pfam" id="PF00355">
    <property type="entry name" value="Rieske"/>
    <property type="match status" value="1"/>
</dbReference>
<keyword evidence="2" id="KW-0479">Metal-binding</keyword>
<evidence type="ECO:0000256" key="4">
    <source>
        <dbReference type="ARBA" id="ARBA00023014"/>
    </source>
</evidence>
<dbReference type="PROSITE" id="PS51296">
    <property type="entry name" value="RIESKE"/>
    <property type="match status" value="1"/>
</dbReference>
<keyword evidence="6" id="KW-0812">Transmembrane</keyword>
<dbReference type="SUPFAM" id="SSF50022">
    <property type="entry name" value="ISP domain"/>
    <property type="match status" value="1"/>
</dbReference>
<gene>
    <name evidence="8" type="ORF">HDA32_005518</name>
</gene>
<protein>
    <submittedName>
        <fullName evidence="8">Nitrite reductase/ring-hydroxylating ferredoxin subunit/uncharacterized membrane protein</fullName>
    </submittedName>
</protein>
<evidence type="ECO:0000313" key="8">
    <source>
        <dbReference type="EMBL" id="NYE50398.1"/>
    </source>
</evidence>
<dbReference type="GO" id="GO:0051537">
    <property type="term" value="F:2 iron, 2 sulfur cluster binding"/>
    <property type="evidence" value="ECO:0007669"/>
    <property type="project" value="UniProtKB-KW"/>
</dbReference>
<evidence type="ECO:0000256" key="6">
    <source>
        <dbReference type="SAM" id="Phobius"/>
    </source>
</evidence>
<evidence type="ECO:0000256" key="3">
    <source>
        <dbReference type="ARBA" id="ARBA00023004"/>
    </source>
</evidence>